<keyword evidence="1" id="KW-0472">Membrane</keyword>
<keyword evidence="1" id="KW-1133">Transmembrane helix</keyword>
<keyword evidence="3" id="KW-1185">Reference proteome</keyword>
<protein>
    <recommendedName>
        <fullName evidence="4">Yip1 domain-containing protein</fullName>
    </recommendedName>
</protein>
<dbReference type="OrthoDB" id="8443450at2"/>
<keyword evidence="1" id="KW-0812">Transmembrane</keyword>
<feature type="transmembrane region" description="Helical" evidence="1">
    <location>
        <begin position="142"/>
        <end position="163"/>
    </location>
</feature>
<feature type="transmembrane region" description="Helical" evidence="1">
    <location>
        <begin position="85"/>
        <end position="106"/>
    </location>
</feature>
<evidence type="ECO:0000313" key="3">
    <source>
        <dbReference type="Proteomes" id="UP000199412"/>
    </source>
</evidence>
<accession>A0A1G7BGI4</accession>
<dbReference type="RefSeq" id="WP_092784884.1">
    <property type="nucleotide sequence ID" value="NZ_FNAP01000005.1"/>
</dbReference>
<evidence type="ECO:0000313" key="2">
    <source>
        <dbReference type="EMBL" id="SDE26238.1"/>
    </source>
</evidence>
<dbReference type="Proteomes" id="UP000199412">
    <property type="component" value="Unassembled WGS sequence"/>
</dbReference>
<proteinExistence type="predicted"/>
<organism evidence="2 3">
    <name type="scientific">Rhodospira trueperi</name>
    <dbReference type="NCBI Taxonomy" id="69960"/>
    <lineage>
        <taxon>Bacteria</taxon>
        <taxon>Pseudomonadati</taxon>
        <taxon>Pseudomonadota</taxon>
        <taxon>Alphaproteobacteria</taxon>
        <taxon>Rhodospirillales</taxon>
        <taxon>Rhodospirillaceae</taxon>
        <taxon>Rhodospira</taxon>
    </lineage>
</organism>
<dbReference type="EMBL" id="FNAP01000005">
    <property type="protein sequence ID" value="SDE26238.1"/>
    <property type="molecule type" value="Genomic_DNA"/>
</dbReference>
<reference evidence="2 3" key="1">
    <citation type="submission" date="2016-10" db="EMBL/GenBank/DDBJ databases">
        <authorList>
            <person name="de Groot N.N."/>
        </authorList>
    </citation>
    <scope>NUCLEOTIDE SEQUENCE [LARGE SCALE GENOMIC DNA]</scope>
    <source>
        <strain evidence="2 3">ATCC 700224</strain>
    </source>
</reference>
<feature type="transmembrane region" description="Helical" evidence="1">
    <location>
        <begin position="169"/>
        <end position="191"/>
    </location>
</feature>
<dbReference type="AlphaFoldDB" id="A0A1G7BGI4"/>
<gene>
    <name evidence="2" type="ORF">SAMN05421720_10529</name>
</gene>
<feature type="transmembrane region" description="Helical" evidence="1">
    <location>
        <begin position="112"/>
        <end position="130"/>
    </location>
</feature>
<sequence length="194" mass="20823">MPPLTVTELAAALHGLSRLMRLDREGFEYFDASPEGLLKSFWVAVALLPLYGLHIVMDLTVLGIGQVVHPARYVSVELIAYVIDWAAFPLLLLMMAPALGLAPMVFRFLVPFNWVQLPIGVIVLPLGLLARLELLSAETGNSIGLLVIGASLLVTTLLARFGLQVGWGPAVGVTVLGFTLSLFVNAIAFVMTTG</sequence>
<name>A0A1G7BGI4_9PROT</name>
<evidence type="ECO:0008006" key="4">
    <source>
        <dbReference type="Google" id="ProtNLM"/>
    </source>
</evidence>
<feature type="transmembrane region" description="Helical" evidence="1">
    <location>
        <begin position="41"/>
        <end position="64"/>
    </location>
</feature>
<evidence type="ECO:0000256" key="1">
    <source>
        <dbReference type="SAM" id="Phobius"/>
    </source>
</evidence>
<dbReference type="STRING" id="69960.SAMN05421720_10529"/>